<protein>
    <recommendedName>
        <fullName evidence="5">NodB homology domain-containing protein</fullName>
    </recommendedName>
</protein>
<dbReference type="Pfam" id="PF13641">
    <property type="entry name" value="Glyco_tranf_2_3"/>
    <property type="match status" value="1"/>
</dbReference>
<feature type="transmembrane region" description="Helical" evidence="4">
    <location>
        <begin position="14"/>
        <end position="38"/>
    </location>
</feature>
<keyword evidence="4" id="KW-1133">Transmembrane helix</keyword>
<gene>
    <name evidence="6" type="ORF">A2664_04855</name>
</gene>
<evidence type="ECO:0000313" key="7">
    <source>
        <dbReference type="Proteomes" id="UP000178873"/>
    </source>
</evidence>
<dbReference type="InterPro" id="IPR036366">
    <property type="entry name" value="PGBDSf"/>
</dbReference>
<dbReference type="PANTHER" id="PTHR43630:SF1">
    <property type="entry name" value="POLY-BETA-1,6-N-ACETYL-D-GLUCOSAMINE SYNTHASE"/>
    <property type="match status" value="1"/>
</dbReference>
<proteinExistence type="inferred from homology"/>
<reference evidence="6 7" key="1">
    <citation type="journal article" date="2016" name="Nat. Commun.">
        <title>Thousands of microbial genomes shed light on interconnected biogeochemical processes in an aquifer system.</title>
        <authorList>
            <person name="Anantharaman K."/>
            <person name="Brown C.T."/>
            <person name="Hug L.A."/>
            <person name="Sharon I."/>
            <person name="Castelle C.J."/>
            <person name="Probst A.J."/>
            <person name="Thomas B.C."/>
            <person name="Singh A."/>
            <person name="Wilkins M.J."/>
            <person name="Karaoz U."/>
            <person name="Brodie E.L."/>
            <person name="Williams K.H."/>
            <person name="Hubbard S.S."/>
            <person name="Banfield J.F."/>
        </authorList>
    </citation>
    <scope>NUCLEOTIDE SEQUENCE [LARGE SCALE GENOMIC DNA]</scope>
</reference>
<evidence type="ECO:0000256" key="3">
    <source>
        <dbReference type="ARBA" id="ARBA00022679"/>
    </source>
</evidence>
<dbReference type="InterPro" id="IPR002509">
    <property type="entry name" value="NODB_dom"/>
</dbReference>
<dbReference type="InterPro" id="IPR029044">
    <property type="entry name" value="Nucleotide-diphossugar_trans"/>
</dbReference>
<dbReference type="STRING" id="1802301.A2664_04855"/>
<dbReference type="Gene3D" id="3.20.20.370">
    <property type="entry name" value="Glycoside hydrolase/deacetylase"/>
    <property type="match status" value="1"/>
</dbReference>
<dbReference type="CDD" id="cd06423">
    <property type="entry name" value="CESA_like"/>
    <property type="match status" value="1"/>
</dbReference>
<organism evidence="6 7">
    <name type="scientific">Candidatus Taylorbacteria bacterium RIFCSPHIGHO2_01_FULL_46_22b</name>
    <dbReference type="NCBI Taxonomy" id="1802301"/>
    <lineage>
        <taxon>Bacteria</taxon>
        <taxon>Candidatus Tayloriibacteriota</taxon>
    </lineage>
</organism>
<dbReference type="GO" id="GO:0016757">
    <property type="term" value="F:glycosyltransferase activity"/>
    <property type="evidence" value="ECO:0007669"/>
    <property type="project" value="UniProtKB-KW"/>
</dbReference>
<keyword evidence="2" id="KW-0328">Glycosyltransferase</keyword>
<dbReference type="AlphaFoldDB" id="A0A1G2M4G6"/>
<dbReference type="Gene3D" id="1.10.101.10">
    <property type="entry name" value="PGBD-like superfamily/PGBD"/>
    <property type="match status" value="1"/>
</dbReference>
<accession>A0A1G2M4G6</accession>
<dbReference type="PANTHER" id="PTHR43630">
    <property type="entry name" value="POLY-BETA-1,6-N-ACETYL-D-GLUCOSAMINE SYNTHASE"/>
    <property type="match status" value="1"/>
</dbReference>
<dbReference type="Proteomes" id="UP000178873">
    <property type="component" value="Unassembled WGS sequence"/>
</dbReference>
<dbReference type="SUPFAM" id="SSF88713">
    <property type="entry name" value="Glycoside hydrolase/deacetylase"/>
    <property type="match status" value="1"/>
</dbReference>
<sequence>MPVFLDSTKRRKTYFRVAVVACSALLVGGVIGFSLLLFRGEQKRPVVRYENTADSYLYYYSGAGAKKVALTFDDGPRFKITEELMDILEAQKAPATFFFLGQHILLQPHIAYETAKRGFIIGNHSFSHLENVHKTQKRLALELRSTGYLISKITGTSPEYYRPPFLLGIGVDPTVNPYLPIPKDVLWTLENGYVPVGSDIDARDWLATSSEAVLLGIKQATEGSAQGHIVLLHEERHTVEALPSIISYLRAEGYTIVPLSELLNPPKTLVLTDTLQTGDTDATTNGQVSKLQWFLYKAGELDPYLITGTFGAQTMNALGRYQLRTGIVEPTNIDPSRFGVTDQRTREVLAEHATEVLAGTSALAPSSATANVWQNSQAWVGNLASKAYINLFPIFRNILAFMVMFTLLLVVLRITLLLTLIVIGKYRKVQPRTEYDHDKNRGISVLIPAYNEAENIRSTVESVLASEYEKKEVIVIDDGSTDATGDIVRATIAAHPEANLKLIQVENGGKARALNQGVAASRYDICAVLDADAVLHSEALQYFVQHFKDKDVGAVAGKVYTTGSKNLLDLFQALEYAMGQNIDKRAFSVIGSVGVVPGPAGAWRKEYVLAAGGFSTDTLVEDQDMTLTLLHQGKKVHYEERAIAYTETPHTLKNFLKQRFRWIYGTMQCFWKHKSIFIEQPKSMMSLVVLPNVFFFNIIIPLTYPFADSALLFGLIFKDWTSLVLPFLLFTVFDLTYAWFGVRKEEKNWRLLLMVPLQRIVYRQLLYITVARSVVRAIEGIGSGWNKFPKMGETQRFYFSAVSSGTESYTMHEPIVSSVFIPTSQPSVIETPPKAESEPQVFAELPAPKEILLETNPTVWAPDTLAHQPDEQTIHTA</sequence>
<dbReference type="GO" id="GO:0005975">
    <property type="term" value="P:carbohydrate metabolic process"/>
    <property type="evidence" value="ECO:0007669"/>
    <property type="project" value="InterPro"/>
</dbReference>
<name>A0A1G2M4G6_9BACT</name>
<keyword evidence="4" id="KW-0812">Transmembrane</keyword>
<feature type="transmembrane region" description="Helical" evidence="4">
    <location>
        <begin position="724"/>
        <end position="742"/>
    </location>
</feature>
<dbReference type="Pfam" id="PF01522">
    <property type="entry name" value="Polysacc_deac_1"/>
    <property type="match status" value="1"/>
</dbReference>
<evidence type="ECO:0000256" key="2">
    <source>
        <dbReference type="ARBA" id="ARBA00022676"/>
    </source>
</evidence>
<dbReference type="InterPro" id="IPR011330">
    <property type="entry name" value="Glyco_hydro/deAcase_b/a-brl"/>
</dbReference>
<comment type="similarity">
    <text evidence="1">Belongs to the glycosyltransferase 2 family.</text>
</comment>
<keyword evidence="3" id="KW-0808">Transferase</keyword>
<dbReference type="GO" id="GO:0016810">
    <property type="term" value="F:hydrolase activity, acting on carbon-nitrogen (but not peptide) bonds"/>
    <property type="evidence" value="ECO:0007669"/>
    <property type="project" value="InterPro"/>
</dbReference>
<evidence type="ECO:0000313" key="6">
    <source>
        <dbReference type="EMBL" id="OHA18806.1"/>
    </source>
</evidence>
<dbReference type="Gene3D" id="3.90.550.10">
    <property type="entry name" value="Spore Coat Polysaccharide Biosynthesis Protein SpsA, Chain A"/>
    <property type="match status" value="1"/>
</dbReference>
<evidence type="ECO:0000256" key="1">
    <source>
        <dbReference type="ARBA" id="ARBA00006739"/>
    </source>
</evidence>
<dbReference type="PROSITE" id="PS51677">
    <property type="entry name" value="NODB"/>
    <property type="match status" value="1"/>
</dbReference>
<dbReference type="EMBL" id="MHRF01000001">
    <property type="protein sequence ID" value="OHA18806.1"/>
    <property type="molecule type" value="Genomic_DNA"/>
</dbReference>
<comment type="caution">
    <text evidence="6">The sequence shown here is derived from an EMBL/GenBank/DDBJ whole genome shotgun (WGS) entry which is preliminary data.</text>
</comment>
<keyword evidence="4" id="KW-0472">Membrane</keyword>
<feature type="transmembrane region" description="Helical" evidence="4">
    <location>
        <begin position="684"/>
        <end position="704"/>
    </location>
</feature>
<feature type="transmembrane region" description="Helical" evidence="4">
    <location>
        <begin position="398"/>
        <end position="423"/>
    </location>
</feature>
<feature type="domain" description="NodB homology" evidence="5">
    <location>
        <begin position="66"/>
        <end position="257"/>
    </location>
</feature>
<dbReference type="SUPFAM" id="SSF53448">
    <property type="entry name" value="Nucleotide-diphospho-sugar transferases"/>
    <property type="match status" value="1"/>
</dbReference>
<evidence type="ECO:0000256" key="4">
    <source>
        <dbReference type="SAM" id="Phobius"/>
    </source>
</evidence>
<evidence type="ECO:0000259" key="5">
    <source>
        <dbReference type="PROSITE" id="PS51677"/>
    </source>
</evidence>